<sequence>MKRKYISAIICAAVILGVMVYAIFNFGRNDVEFVEAINNKAISANILLINITEEAGSTSFSAGQSGVIFKKDAEKYYVLTALHGLEPDQKKIKIIALGYDQPTYNEAGVNMGLKGYYEQFPQALLEYYNDTYDLAVISFYSKKEYAVLSIASGFKYKEPVAAIGNPHEGSRNSITTGKITSKNPVPFGDIAGLNQYPVIEHSAKISQGSSGGALLNKDMEVVGIVLGASENIFHQFVKGKAMPCDRILEFLSIMDMEL</sequence>
<dbReference type="KEGG" id="abut:Ami103574_10455"/>
<organism evidence="1 2">
    <name type="scientific">Aminipila butyrica</name>
    <dbReference type="NCBI Taxonomy" id="433296"/>
    <lineage>
        <taxon>Bacteria</taxon>
        <taxon>Bacillati</taxon>
        <taxon>Bacillota</taxon>
        <taxon>Clostridia</taxon>
        <taxon>Peptostreptococcales</taxon>
        <taxon>Anaerovoracaceae</taxon>
        <taxon>Aminipila</taxon>
    </lineage>
</organism>
<name>A0A858BVU8_9FIRM</name>
<keyword evidence="2" id="KW-1185">Reference proteome</keyword>
<dbReference type="Pfam" id="PF13365">
    <property type="entry name" value="Trypsin_2"/>
    <property type="match status" value="1"/>
</dbReference>
<dbReference type="PANTHER" id="PTHR43019:SF23">
    <property type="entry name" value="PROTEASE DO-LIKE 5, CHLOROPLASTIC"/>
    <property type="match status" value="1"/>
</dbReference>
<reference evidence="1 2" key="1">
    <citation type="submission" date="2020-02" db="EMBL/GenBank/DDBJ databases">
        <authorList>
            <person name="Kim Y.B."/>
            <person name="Roh S.W."/>
        </authorList>
    </citation>
    <scope>NUCLEOTIDE SEQUENCE [LARGE SCALE GENOMIC DNA]</scope>
    <source>
        <strain evidence="1 2">DSM 103574</strain>
    </source>
</reference>
<dbReference type="SUPFAM" id="SSF50494">
    <property type="entry name" value="Trypsin-like serine proteases"/>
    <property type="match status" value="1"/>
</dbReference>
<dbReference type="PANTHER" id="PTHR43019">
    <property type="entry name" value="SERINE ENDOPROTEASE DEGS"/>
    <property type="match status" value="1"/>
</dbReference>
<dbReference type="Gene3D" id="2.40.10.120">
    <property type="match status" value="1"/>
</dbReference>
<dbReference type="AlphaFoldDB" id="A0A858BVU8"/>
<evidence type="ECO:0000313" key="1">
    <source>
        <dbReference type="EMBL" id="QIB69717.1"/>
    </source>
</evidence>
<dbReference type="RefSeq" id="WP_163066957.1">
    <property type="nucleotide sequence ID" value="NZ_CP048649.1"/>
</dbReference>
<proteinExistence type="predicted"/>
<dbReference type="Proteomes" id="UP000466848">
    <property type="component" value="Chromosome"/>
</dbReference>
<protein>
    <submittedName>
        <fullName evidence="1">Trypsin-like peptidase domain-containing protein</fullName>
    </submittedName>
</protein>
<dbReference type="InterPro" id="IPR009003">
    <property type="entry name" value="Peptidase_S1_PA"/>
</dbReference>
<dbReference type="EMBL" id="CP048649">
    <property type="protein sequence ID" value="QIB69717.1"/>
    <property type="molecule type" value="Genomic_DNA"/>
</dbReference>
<accession>A0A858BVU8</accession>
<evidence type="ECO:0000313" key="2">
    <source>
        <dbReference type="Proteomes" id="UP000466848"/>
    </source>
</evidence>
<gene>
    <name evidence="1" type="ORF">Ami103574_10455</name>
</gene>